<proteinExistence type="predicted"/>
<dbReference type="AlphaFoldDB" id="A0AA40KB65"/>
<feature type="region of interest" description="Disordered" evidence="1">
    <location>
        <begin position="143"/>
        <end position="169"/>
    </location>
</feature>
<reference evidence="2" key="1">
    <citation type="submission" date="2023-06" db="EMBL/GenBank/DDBJ databases">
        <title>Genome-scale phylogeny and comparative genomics of the fungal order Sordariales.</title>
        <authorList>
            <consortium name="Lawrence Berkeley National Laboratory"/>
            <person name="Hensen N."/>
            <person name="Bonometti L."/>
            <person name="Westerberg I."/>
            <person name="Brannstrom I.O."/>
            <person name="Guillou S."/>
            <person name="Cros-Aarteil S."/>
            <person name="Calhoun S."/>
            <person name="Haridas S."/>
            <person name="Kuo A."/>
            <person name="Mondo S."/>
            <person name="Pangilinan J."/>
            <person name="Riley R."/>
            <person name="LaButti K."/>
            <person name="Andreopoulos B."/>
            <person name="Lipzen A."/>
            <person name="Chen C."/>
            <person name="Yanf M."/>
            <person name="Daum C."/>
            <person name="Ng V."/>
            <person name="Clum A."/>
            <person name="Steindorff A."/>
            <person name="Ohm R."/>
            <person name="Martin F."/>
            <person name="Silar P."/>
            <person name="Natvig D."/>
            <person name="Lalanne C."/>
            <person name="Gautier V."/>
            <person name="Ament-velasquez S.L."/>
            <person name="Kruys A."/>
            <person name="Hutchinson M.I."/>
            <person name="Powell A.J."/>
            <person name="Barry K."/>
            <person name="Miller A.N."/>
            <person name="Grigoriev I.V."/>
            <person name="Debuchy R."/>
            <person name="Gladieux P."/>
            <person name="Thoren M.H."/>
            <person name="Johannesson H."/>
        </authorList>
    </citation>
    <scope>NUCLEOTIDE SEQUENCE</scope>
    <source>
        <strain evidence="2">SMH3187-1</strain>
    </source>
</reference>
<protein>
    <recommendedName>
        <fullName evidence="4">Developmental regulatory protein wetA</fullName>
    </recommendedName>
</protein>
<name>A0AA40KB65_9PEZI</name>
<comment type="caution">
    <text evidence="2">The sequence shown here is derived from an EMBL/GenBank/DDBJ whole genome shotgun (WGS) entry which is preliminary data.</text>
</comment>
<keyword evidence="3" id="KW-1185">Reference proteome</keyword>
<evidence type="ECO:0000313" key="3">
    <source>
        <dbReference type="Proteomes" id="UP001172155"/>
    </source>
</evidence>
<dbReference type="Proteomes" id="UP001172155">
    <property type="component" value="Unassembled WGS sequence"/>
</dbReference>
<feature type="compositionally biased region" description="Low complexity" evidence="1">
    <location>
        <begin position="143"/>
        <end position="155"/>
    </location>
</feature>
<evidence type="ECO:0000313" key="2">
    <source>
        <dbReference type="EMBL" id="KAK0752506.1"/>
    </source>
</evidence>
<feature type="compositionally biased region" description="Acidic residues" evidence="1">
    <location>
        <begin position="570"/>
        <end position="583"/>
    </location>
</feature>
<feature type="compositionally biased region" description="Polar residues" evidence="1">
    <location>
        <begin position="196"/>
        <end position="207"/>
    </location>
</feature>
<evidence type="ECO:0000256" key="1">
    <source>
        <dbReference type="SAM" id="MobiDB-lite"/>
    </source>
</evidence>
<dbReference type="EMBL" id="JAUKUD010000002">
    <property type="protein sequence ID" value="KAK0752506.1"/>
    <property type="molecule type" value="Genomic_DNA"/>
</dbReference>
<feature type="compositionally biased region" description="Basic residues" evidence="1">
    <location>
        <begin position="500"/>
        <end position="517"/>
    </location>
</feature>
<feature type="compositionally biased region" description="Pro residues" evidence="1">
    <location>
        <begin position="399"/>
        <end position="408"/>
    </location>
</feature>
<accession>A0AA40KB65</accession>
<gene>
    <name evidence="2" type="ORF">B0T18DRAFT_426953</name>
</gene>
<evidence type="ECO:0008006" key="4">
    <source>
        <dbReference type="Google" id="ProtNLM"/>
    </source>
</evidence>
<sequence>MASLRGMPYSTSEFSPHENKGADLFWMPESPGKPAPADFFDEFVVLDGGDSTTTSITDGGEGGGLARAITPPAVSMPAGRHVNIKQEPDQKQYRQGRGGHPMDAHHMDMMDMGGLPLHYHDMLGAGSISDSELLKLEGLSMRSPRVHVPPSSVSMPPSPPSMSRPTSPRKAGRLEALYTRARNKVATFQGKARAQQPETVAPSQISRAQMGPAKSSSRPRPTGSKAPISPPLTASMPEGMAASLTSTDAAFINGFISDPFADAHMHNRAMPNTPLHTPLMNGSFDTNGAASMNPWDMPTPDMAHSFHGAAQPSFWWGDPFATHPNSSMPHLDMEMNIDDPEFFNTSSSTKPSSQLTMAPHQSFSSSTSNLSLSGLMIHMPQPRGGGPPPAVLHPARYHYPPPPLPPSGPATSPRRLTKAPRAPSSGARRHHCPPNPCQQQQPSPRKPRTASGGHPSVPSSPTAAGPPPSRLHRRSASMQMLRSTAAAVPEPSTPSSSSAIRKRKSWTGRRTSSHHHQQHLENTLLSSGSPRKPPPTSRRTPSLPAMGTSYHHHGHYNLNPQHSTGMHDVEQDDDEEEEDEQPTEDGFVNYTPQDHRVLMTGVAPSGSSKTKARREREAQEQKRKLGEAVRKAVAAAGGM</sequence>
<organism evidence="2 3">
    <name type="scientific">Schizothecium vesticola</name>
    <dbReference type="NCBI Taxonomy" id="314040"/>
    <lineage>
        <taxon>Eukaryota</taxon>
        <taxon>Fungi</taxon>
        <taxon>Dikarya</taxon>
        <taxon>Ascomycota</taxon>
        <taxon>Pezizomycotina</taxon>
        <taxon>Sordariomycetes</taxon>
        <taxon>Sordariomycetidae</taxon>
        <taxon>Sordariales</taxon>
        <taxon>Schizotheciaceae</taxon>
        <taxon>Schizothecium</taxon>
    </lineage>
</organism>
<feature type="compositionally biased region" description="Basic and acidic residues" evidence="1">
    <location>
        <begin position="614"/>
        <end position="630"/>
    </location>
</feature>
<feature type="compositionally biased region" description="Polar residues" evidence="1">
    <location>
        <begin position="343"/>
        <end position="361"/>
    </location>
</feature>
<feature type="region of interest" description="Disordered" evidence="1">
    <location>
        <begin position="187"/>
        <end position="238"/>
    </location>
</feature>
<feature type="compositionally biased region" description="Low complexity" evidence="1">
    <location>
        <begin position="362"/>
        <end position="375"/>
    </location>
</feature>
<feature type="region of interest" description="Disordered" evidence="1">
    <location>
        <begin position="341"/>
        <end position="639"/>
    </location>
</feature>